<feature type="domain" description="Dienelactone hydrolase" evidence="1">
    <location>
        <begin position="32"/>
        <end position="239"/>
    </location>
</feature>
<dbReference type="InterPro" id="IPR029058">
    <property type="entry name" value="AB_hydrolase_fold"/>
</dbReference>
<dbReference type="InterPro" id="IPR002925">
    <property type="entry name" value="Dienelactn_hydro"/>
</dbReference>
<name>U4L3Y5_PYROM</name>
<dbReference type="PANTHER" id="PTHR17630:SF44">
    <property type="entry name" value="PROTEIN AIM2"/>
    <property type="match status" value="1"/>
</dbReference>
<dbReference type="PANTHER" id="PTHR17630">
    <property type="entry name" value="DIENELACTONE HYDROLASE"/>
    <property type="match status" value="1"/>
</dbReference>
<protein>
    <submittedName>
        <fullName evidence="2">Similar to Protein AIM2 acc. no. P39721</fullName>
    </submittedName>
</protein>
<accession>U4L3Y5</accession>
<dbReference type="GO" id="GO:0016787">
    <property type="term" value="F:hydrolase activity"/>
    <property type="evidence" value="ECO:0007669"/>
    <property type="project" value="InterPro"/>
</dbReference>
<evidence type="ECO:0000313" key="3">
    <source>
        <dbReference type="Proteomes" id="UP000018144"/>
    </source>
</evidence>
<dbReference type="OMA" id="GDNPHTP"/>
<dbReference type="eggNOG" id="KOG3043">
    <property type="taxonomic scope" value="Eukaryota"/>
</dbReference>
<evidence type="ECO:0000259" key="1">
    <source>
        <dbReference type="Pfam" id="PF01738"/>
    </source>
</evidence>
<proteinExistence type="predicted"/>
<dbReference type="SUPFAM" id="SSF53474">
    <property type="entry name" value="alpha/beta-Hydrolases"/>
    <property type="match status" value="1"/>
</dbReference>
<dbReference type="Pfam" id="PF01738">
    <property type="entry name" value="DLH"/>
    <property type="match status" value="1"/>
</dbReference>
<dbReference type="STRING" id="1076935.U4L3Y5"/>
<sequence length="242" mass="26942">MASKRPGECCGNGHLHDGTSKGRIETFAGVETYISGSPSSKVLFFLTDIIGHKFTNAQLLADTYAAHGYHVIMPDLFKGDPWLLDEFRPKDLTFQQWIVNHMPEHTAPIVEQVLKGIKEELKPAKIAAVGYCYGAKHVTRLLAGEIDVGFTAHPSFVEIEELAAIKGPLSIAAAETDSIFTTELRHESEAKLAEIKATYQINLYSGVSHGFAVRGDMENKWEKWAKEKALEQAIEWFRFHLG</sequence>
<dbReference type="Gene3D" id="3.40.50.1820">
    <property type="entry name" value="alpha/beta hydrolase"/>
    <property type="match status" value="1"/>
</dbReference>
<evidence type="ECO:0000313" key="2">
    <source>
        <dbReference type="EMBL" id="CCX07018.1"/>
    </source>
</evidence>
<dbReference type="OrthoDB" id="17560at2759"/>
<dbReference type="EMBL" id="HF935331">
    <property type="protein sequence ID" value="CCX07018.1"/>
    <property type="molecule type" value="Genomic_DNA"/>
</dbReference>
<reference evidence="2 3" key="1">
    <citation type="journal article" date="2013" name="PLoS Genet.">
        <title>The genome and development-dependent transcriptomes of Pyronema confluens: a window into fungal evolution.</title>
        <authorList>
            <person name="Traeger S."/>
            <person name="Altegoer F."/>
            <person name="Freitag M."/>
            <person name="Gabaldon T."/>
            <person name="Kempken F."/>
            <person name="Kumar A."/>
            <person name="Marcet-Houben M."/>
            <person name="Poggeler S."/>
            <person name="Stajich J.E."/>
            <person name="Nowrousian M."/>
        </authorList>
    </citation>
    <scope>NUCLEOTIDE SEQUENCE [LARGE SCALE GENOMIC DNA]</scope>
    <source>
        <strain evidence="3">CBS 100304</strain>
        <tissue evidence="2">Vegetative mycelium</tissue>
    </source>
</reference>
<dbReference type="Proteomes" id="UP000018144">
    <property type="component" value="Unassembled WGS sequence"/>
</dbReference>
<gene>
    <name evidence="2" type="ORF">PCON_06605</name>
</gene>
<organism evidence="2 3">
    <name type="scientific">Pyronema omphalodes (strain CBS 100304)</name>
    <name type="common">Pyronema confluens</name>
    <dbReference type="NCBI Taxonomy" id="1076935"/>
    <lineage>
        <taxon>Eukaryota</taxon>
        <taxon>Fungi</taxon>
        <taxon>Dikarya</taxon>
        <taxon>Ascomycota</taxon>
        <taxon>Pezizomycotina</taxon>
        <taxon>Pezizomycetes</taxon>
        <taxon>Pezizales</taxon>
        <taxon>Pyronemataceae</taxon>
        <taxon>Pyronema</taxon>
    </lineage>
</organism>
<dbReference type="AlphaFoldDB" id="U4L3Y5"/>
<keyword evidence="3" id="KW-1185">Reference proteome</keyword>